<name>A0A177UJR9_9BASI</name>
<accession>A0A177UJR9</accession>
<dbReference type="AlphaFoldDB" id="A0A177UJR9"/>
<reference evidence="3" key="2">
    <citation type="journal article" date="2019" name="IMA Fungus">
        <title>Genome sequencing and comparison of five Tilletia species to identify candidate genes for the detection of regulated species infecting wheat.</title>
        <authorList>
            <person name="Nguyen H.D.T."/>
            <person name="Sultana T."/>
            <person name="Kesanakurti P."/>
            <person name="Hambleton S."/>
        </authorList>
    </citation>
    <scope>NUCLEOTIDE SEQUENCE</scope>
    <source>
        <strain evidence="3">DAOMC 238032</strain>
    </source>
</reference>
<dbReference type="Proteomes" id="UP000077671">
    <property type="component" value="Unassembled WGS sequence"/>
</dbReference>
<reference evidence="3" key="1">
    <citation type="submission" date="2016-04" db="EMBL/GenBank/DDBJ databases">
        <authorList>
            <person name="Nguyen H.D."/>
            <person name="Kesanakurti P."/>
            <person name="Cullis J."/>
            <person name="Levesque C.A."/>
            <person name="Hambleton S."/>
        </authorList>
    </citation>
    <scope>NUCLEOTIDE SEQUENCE</scope>
    <source>
        <strain evidence="3">DAOMC 238032</strain>
    </source>
</reference>
<evidence type="ECO:0000313" key="5">
    <source>
        <dbReference type="Proteomes" id="UP000836402"/>
    </source>
</evidence>
<dbReference type="EMBL" id="LWDD02000150">
    <property type="protein sequence ID" value="KAE8263355.1"/>
    <property type="molecule type" value="Genomic_DNA"/>
</dbReference>
<comment type="caution">
    <text evidence="3">The sequence shown here is derived from an EMBL/GenBank/DDBJ whole genome shotgun (WGS) entry which is preliminary data.</text>
</comment>
<evidence type="ECO:0000313" key="3">
    <source>
        <dbReference type="EMBL" id="KAE8263355.1"/>
    </source>
</evidence>
<feature type="region of interest" description="Disordered" evidence="1">
    <location>
        <begin position="354"/>
        <end position="445"/>
    </location>
</feature>
<dbReference type="EMBL" id="CAJHJG010003013">
    <property type="protein sequence ID" value="CAD6925575.1"/>
    <property type="molecule type" value="Genomic_DNA"/>
</dbReference>
<evidence type="ECO:0000256" key="1">
    <source>
        <dbReference type="SAM" id="MobiDB-lite"/>
    </source>
</evidence>
<feature type="compositionally biased region" description="Low complexity" evidence="1">
    <location>
        <begin position="361"/>
        <end position="379"/>
    </location>
</feature>
<evidence type="ECO:0000313" key="2">
    <source>
        <dbReference type="EMBL" id="CAD6925575.1"/>
    </source>
</evidence>
<protein>
    <submittedName>
        <fullName evidence="3">Uncharacterized protein</fullName>
    </submittedName>
</protein>
<evidence type="ECO:0000313" key="4">
    <source>
        <dbReference type="Proteomes" id="UP000077671"/>
    </source>
</evidence>
<feature type="compositionally biased region" description="Polar residues" evidence="1">
    <location>
        <begin position="402"/>
        <end position="426"/>
    </location>
</feature>
<feature type="region of interest" description="Disordered" evidence="1">
    <location>
        <begin position="14"/>
        <end position="36"/>
    </location>
</feature>
<organism evidence="3 4">
    <name type="scientific">Tilletia caries</name>
    <name type="common">wheat bunt fungus</name>
    <dbReference type="NCBI Taxonomy" id="13290"/>
    <lineage>
        <taxon>Eukaryota</taxon>
        <taxon>Fungi</taxon>
        <taxon>Dikarya</taxon>
        <taxon>Basidiomycota</taxon>
        <taxon>Ustilaginomycotina</taxon>
        <taxon>Exobasidiomycetes</taxon>
        <taxon>Tilletiales</taxon>
        <taxon>Tilletiaceae</taxon>
        <taxon>Tilletia</taxon>
    </lineage>
</organism>
<dbReference type="Proteomes" id="UP000836402">
    <property type="component" value="Unassembled WGS sequence"/>
</dbReference>
<sequence length="489" mass="53651">MPVTDFNVLLSLPDGSSIRQDEHSPDTIPTSSLTQLPPEFSKLAPSKVRVSSVSLPFASVPTLSYRRNLSPVETVFCSDKKQARNSSADRTSAPPYFVEVYINGQRAFLRRQAWKREDGRPISTWLAKAVPLQLVPGLPRFKGFKAASRATTSSMKGAKHSKDAKRAVPKCAKGQTRIVATDGADIALMAADGPLDPDSSASVREPIRSFTLVLFGSRWPGFTAMKRLEAVYHFAVEENAAQQPDSQEKSNKTTAKNLAVEENAAQQPDSQEKSNKTTAKTMTVVTRLPGRKTQRLSYISTDQLVASSAVPGLGSTGLRFIFRNRRTEKKKNGSDSDLKPYRLRREALITVSVEVSRTSSKDAPTSDDAPSSDDTSTIDHAPTTPSLPTQVDDELEELESYTPDSGMSYYSTSQFSSPPNSPSGRSTEIRRKPVPRTPSIQDLANEEDRRQCLRVGQCIMDATWAQGVSRVMEVDKMLIHAARVAGQTR</sequence>
<reference evidence="2" key="3">
    <citation type="submission" date="2020-10" db="EMBL/GenBank/DDBJ databases">
        <authorList>
            <person name="Sedaghatjoo S."/>
        </authorList>
    </citation>
    <scope>NUCLEOTIDE SEQUENCE</scope>
    <source>
        <strain evidence="2">AZH3</strain>
    </source>
</reference>
<keyword evidence="5" id="KW-1185">Reference proteome</keyword>
<feature type="region of interest" description="Disordered" evidence="1">
    <location>
        <begin position="262"/>
        <end position="283"/>
    </location>
</feature>
<gene>
    <name evidence="3" type="ORF">A4X03_0g1742</name>
    <name evidence="2" type="ORF">JKIAZH3_G1871</name>
</gene>
<proteinExistence type="predicted"/>